<gene>
    <name evidence="5" type="ORF">EYR15_07205</name>
</gene>
<sequence>MASAVIFPLDLSFQDGDRFSGTLRSWDLGSASLIHLQTDAARYVRRNHHVSADSGDHVLVSFSSHSDVGFSQDGVDLLCRKRQFFIEKTHQASDFVQSDFNEVWVLKLPITSLKRYTRSIDPFYSSLFDGDTGVGGLLFDMVRQIPHRYGATNSLAAEGVGQTLMELLVLAVEADERALTSGRSSVQRGHVARIEKFVRQHLGDPDLSPEKIARACNISVRYLHALFQGSGSSVAQWIREMRLESCRTQLCEPHRRESLGEIAYRWGFGDQAQFSRLFKAQFGMTPRDMRAEARKAAEAG</sequence>
<dbReference type="EMBL" id="SIUB01000003">
    <property type="protein sequence ID" value="TBN53592.1"/>
    <property type="molecule type" value="Genomic_DNA"/>
</dbReference>
<reference evidence="5 6" key="1">
    <citation type="submission" date="2019-02" db="EMBL/GenBank/DDBJ databases">
        <title>Hansschlegelia quercus sp. nov., a novel methylotrophic bacterium from buds of oak (Quercus robur L.).</title>
        <authorList>
            <person name="Agafonova N.V."/>
            <person name="Kaparullina E.N."/>
            <person name="Grouzdev D.S."/>
            <person name="Doronina N.V."/>
        </authorList>
    </citation>
    <scope>NUCLEOTIDE SEQUENCE [LARGE SCALE GENOMIC DNA]</scope>
    <source>
        <strain evidence="5 6">Dub</strain>
    </source>
</reference>
<keyword evidence="2" id="KW-0238">DNA-binding</keyword>
<feature type="domain" description="HTH araC/xylS-type" evidence="4">
    <location>
        <begin position="192"/>
        <end position="292"/>
    </location>
</feature>
<dbReference type="Proteomes" id="UP000291613">
    <property type="component" value="Unassembled WGS sequence"/>
</dbReference>
<organism evidence="5 6">
    <name type="scientific">Hansschlegelia quercus</name>
    <dbReference type="NCBI Taxonomy" id="2528245"/>
    <lineage>
        <taxon>Bacteria</taxon>
        <taxon>Pseudomonadati</taxon>
        <taxon>Pseudomonadota</taxon>
        <taxon>Alphaproteobacteria</taxon>
        <taxon>Hyphomicrobiales</taxon>
        <taxon>Methylopilaceae</taxon>
        <taxon>Hansschlegelia</taxon>
    </lineage>
</organism>
<protein>
    <submittedName>
        <fullName evidence="5">Helix-turn-helix domain-containing protein</fullName>
    </submittedName>
</protein>
<proteinExistence type="predicted"/>
<keyword evidence="1" id="KW-0805">Transcription regulation</keyword>
<evidence type="ECO:0000259" key="4">
    <source>
        <dbReference type="PROSITE" id="PS01124"/>
    </source>
</evidence>
<dbReference type="Gene3D" id="1.10.10.60">
    <property type="entry name" value="Homeodomain-like"/>
    <property type="match status" value="1"/>
</dbReference>
<dbReference type="InterPro" id="IPR009057">
    <property type="entry name" value="Homeodomain-like_sf"/>
</dbReference>
<dbReference type="GO" id="GO:0003700">
    <property type="term" value="F:DNA-binding transcription factor activity"/>
    <property type="evidence" value="ECO:0007669"/>
    <property type="project" value="InterPro"/>
</dbReference>
<comment type="caution">
    <text evidence="5">The sequence shown here is derived from an EMBL/GenBank/DDBJ whole genome shotgun (WGS) entry which is preliminary data.</text>
</comment>
<evidence type="ECO:0000313" key="5">
    <source>
        <dbReference type="EMBL" id="TBN53592.1"/>
    </source>
</evidence>
<accession>A0A4Q9GHQ6</accession>
<evidence type="ECO:0000313" key="6">
    <source>
        <dbReference type="Proteomes" id="UP000291613"/>
    </source>
</evidence>
<dbReference type="InterPro" id="IPR050204">
    <property type="entry name" value="AraC_XylS_family_regulators"/>
</dbReference>
<dbReference type="InterPro" id="IPR035418">
    <property type="entry name" value="AraC-bd_2"/>
</dbReference>
<dbReference type="Pfam" id="PF12833">
    <property type="entry name" value="HTH_18"/>
    <property type="match status" value="1"/>
</dbReference>
<dbReference type="InterPro" id="IPR020449">
    <property type="entry name" value="Tscrpt_reg_AraC-type_HTH"/>
</dbReference>
<dbReference type="PRINTS" id="PR00032">
    <property type="entry name" value="HTHARAC"/>
</dbReference>
<dbReference type="OrthoDB" id="8004517at2"/>
<name>A0A4Q9GHQ6_9HYPH</name>
<dbReference type="AlphaFoldDB" id="A0A4Q9GHQ6"/>
<dbReference type="PANTHER" id="PTHR46796">
    <property type="entry name" value="HTH-TYPE TRANSCRIPTIONAL ACTIVATOR RHAS-RELATED"/>
    <property type="match status" value="1"/>
</dbReference>
<dbReference type="InterPro" id="IPR018060">
    <property type="entry name" value="HTH_AraC"/>
</dbReference>
<evidence type="ECO:0000256" key="2">
    <source>
        <dbReference type="ARBA" id="ARBA00023125"/>
    </source>
</evidence>
<dbReference type="SMART" id="SM00342">
    <property type="entry name" value="HTH_ARAC"/>
    <property type="match status" value="1"/>
</dbReference>
<dbReference type="PROSITE" id="PS01124">
    <property type="entry name" value="HTH_ARAC_FAMILY_2"/>
    <property type="match status" value="1"/>
</dbReference>
<dbReference type="RefSeq" id="WP_131002551.1">
    <property type="nucleotide sequence ID" value="NZ_JBHSZR010000003.1"/>
</dbReference>
<evidence type="ECO:0000256" key="1">
    <source>
        <dbReference type="ARBA" id="ARBA00023015"/>
    </source>
</evidence>
<dbReference type="SUPFAM" id="SSF46689">
    <property type="entry name" value="Homeodomain-like"/>
    <property type="match status" value="1"/>
</dbReference>
<dbReference type="Pfam" id="PF14525">
    <property type="entry name" value="AraC_binding_2"/>
    <property type="match status" value="1"/>
</dbReference>
<keyword evidence="3" id="KW-0804">Transcription</keyword>
<dbReference type="PANTHER" id="PTHR46796:SF6">
    <property type="entry name" value="ARAC SUBFAMILY"/>
    <property type="match status" value="1"/>
</dbReference>
<dbReference type="GO" id="GO:0043565">
    <property type="term" value="F:sequence-specific DNA binding"/>
    <property type="evidence" value="ECO:0007669"/>
    <property type="project" value="InterPro"/>
</dbReference>
<evidence type="ECO:0000256" key="3">
    <source>
        <dbReference type="ARBA" id="ARBA00023163"/>
    </source>
</evidence>
<keyword evidence="6" id="KW-1185">Reference proteome</keyword>